<sequence>MVTKAQSSSKRARGFTLVEVMIAASLAGVITLGVISSLTYLGRNLVRVANNSDLQTRAAVASATMQKDVGNATTVTSISSTSVTMTIDNNGTAESITYAFDSGAGEVIRTGPSHSYTVLRNVQSCSFTFSDADSAVTTNPTAVRKIEVDARTATGVANVGTYVTYEIVTPAMIVATSSL</sequence>
<keyword evidence="1" id="KW-0812">Transmembrane</keyword>
<keyword evidence="1" id="KW-1133">Transmembrane helix</keyword>
<dbReference type="KEGG" id="slom:PXH66_18355"/>
<dbReference type="AlphaFoldDB" id="A0AAE9ZWC6"/>
<keyword evidence="3" id="KW-1185">Reference proteome</keyword>
<evidence type="ECO:0000313" key="3">
    <source>
        <dbReference type="Proteomes" id="UP001218638"/>
    </source>
</evidence>
<organism evidence="2 3">
    <name type="scientific">Synoicihabitans lomoniglobus</name>
    <dbReference type="NCBI Taxonomy" id="2909285"/>
    <lineage>
        <taxon>Bacteria</taxon>
        <taxon>Pseudomonadati</taxon>
        <taxon>Verrucomicrobiota</taxon>
        <taxon>Opitutia</taxon>
        <taxon>Opitutales</taxon>
        <taxon>Opitutaceae</taxon>
        <taxon>Synoicihabitans</taxon>
    </lineage>
</organism>
<dbReference type="SUPFAM" id="SSF54523">
    <property type="entry name" value="Pili subunits"/>
    <property type="match status" value="1"/>
</dbReference>
<dbReference type="EMBL" id="CP119075">
    <property type="protein sequence ID" value="WED64304.1"/>
    <property type="molecule type" value="Genomic_DNA"/>
</dbReference>
<reference evidence="2" key="1">
    <citation type="submission" date="2023-03" db="EMBL/GenBank/DDBJ databases">
        <title>Lomoglobus Profundus gen. nov., sp. nov., a novel member of the phylum Verrucomicrobia, isolated from deep-marine sediment of South China Sea.</title>
        <authorList>
            <person name="Ahmad T."/>
            <person name="Ishaq S.E."/>
            <person name="Wang F."/>
        </authorList>
    </citation>
    <scope>NUCLEOTIDE SEQUENCE</scope>
    <source>
        <strain evidence="2">LMO-M01</strain>
    </source>
</reference>
<dbReference type="Proteomes" id="UP001218638">
    <property type="component" value="Chromosome"/>
</dbReference>
<dbReference type="PROSITE" id="PS00409">
    <property type="entry name" value="PROKAR_NTER_METHYL"/>
    <property type="match status" value="1"/>
</dbReference>
<proteinExistence type="predicted"/>
<gene>
    <name evidence="2" type="ORF">PXH66_18355</name>
</gene>
<name>A0AAE9ZWC6_9BACT</name>
<dbReference type="InterPro" id="IPR045584">
    <property type="entry name" value="Pilin-like"/>
</dbReference>
<evidence type="ECO:0000313" key="2">
    <source>
        <dbReference type="EMBL" id="WED64304.1"/>
    </source>
</evidence>
<dbReference type="InterPro" id="IPR012902">
    <property type="entry name" value="N_methyl_site"/>
</dbReference>
<accession>A0AAE9ZWC6</accession>
<protein>
    <submittedName>
        <fullName evidence="2">Prepilin-type N-terminal cleavage/methylation domain-containing protein</fullName>
    </submittedName>
</protein>
<dbReference type="NCBIfam" id="TIGR02532">
    <property type="entry name" value="IV_pilin_GFxxxE"/>
    <property type="match status" value="1"/>
</dbReference>
<dbReference type="Pfam" id="PF07963">
    <property type="entry name" value="N_methyl"/>
    <property type="match status" value="1"/>
</dbReference>
<keyword evidence="1" id="KW-0472">Membrane</keyword>
<feature type="transmembrane region" description="Helical" evidence="1">
    <location>
        <begin position="20"/>
        <end position="41"/>
    </location>
</feature>
<evidence type="ECO:0000256" key="1">
    <source>
        <dbReference type="SAM" id="Phobius"/>
    </source>
</evidence>